<dbReference type="InterPro" id="IPR002401">
    <property type="entry name" value="Cyt_P450_E_grp-I"/>
</dbReference>
<comment type="cofactor">
    <cofactor evidence="1 4">
        <name>heme</name>
        <dbReference type="ChEBI" id="CHEBI:30413"/>
    </cofactor>
</comment>
<dbReference type="CDD" id="cd11060">
    <property type="entry name" value="CYP57A1-like"/>
    <property type="match status" value="1"/>
</dbReference>
<dbReference type="OrthoDB" id="3934656at2759"/>
<dbReference type="InterPro" id="IPR050121">
    <property type="entry name" value="Cytochrome_P450_monoxygenase"/>
</dbReference>
<keyword evidence="6" id="KW-1133">Transmembrane helix</keyword>
<evidence type="ECO:0000256" key="4">
    <source>
        <dbReference type="PIRSR" id="PIRSR602401-1"/>
    </source>
</evidence>
<reference evidence="7 8" key="1">
    <citation type="journal article" date="2018" name="New Phytol.">
        <title>Comparative genomics and transcriptomics depict ericoid mycorrhizal fungi as versatile saprotrophs and plant mutualists.</title>
        <authorList>
            <person name="Martino E."/>
            <person name="Morin E."/>
            <person name="Grelet G.A."/>
            <person name="Kuo A."/>
            <person name="Kohler A."/>
            <person name="Daghino S."/>
            <person name="Barry K.W."/>
            <person name="Cichocki N."/>
            <person name="Clum A."/>
            <person name="Dockter R.B."/>
            <person name="Hainaut M."/>
            <person name="Kuo R.C."/>
            <person name="LaButti K."/>
            <person name="Lindahl B.D."/>
            <person name="Lindquist E.A."/>
            <person name="Lipzen A."/>
            <person name="Khouja H.R."/>
            <person name="Magnuson J."/>
            <person name="Murat C."/>
            <person name="Ohm R.A."/>
            <person name="Singer S.W."/>
            <person name="Spatafora J.W."/>
            <person name="Wang M."/>
            <person name="Veneault-Fourrey C."/>
            <person name="Henrissat B."/>
            <person name="Grigoriev I.V."/>
            <person name="Martin F.M."/>
            <person name="Perotto S."/>
        </authorList>
    </citation>
    <scope>NUCLEOTIDE SEQUENCE [LARGE SCALE GENOMIC DNA]</scope>
    <source>
        <strain evidence="7 8">ATCC 22711</strain>
    </source>
</reference>
<dbReference type="PRINTS" id="PR00463">
    <property type="entry name" value="EP450I"/>
</dbReference>
<evidence type="ECO:0000256" key="2">
    <source>
        <dbReference type="ARBA" id="ARBA00022723"/>
    </source>
</evidence>
<dbReference type="InterPro" id="IPR017972">
    <property type="entry name" value="Cyt_P450_CS"/>
</dbReference>
<evidence type="ECO:0000256" key="6">
    <source>
        <dbReference type="SAM" id="Phobius"/>
    </source>
</evidence>
<comment type="similarity">
    <text evidence="5">Belongs to the cytochrome P450 family.</text>
</comment>
<dbReference type="PRINTS" id="PR00385">
    <property type="entry name" value="P450"/>
</dbReference>
<evidence type="ECO:0000256" key="5">
    <source>
        <dbReference type="RuleBase" id="RU000461"/>
    </source>
</evidence>
<dbReference type="InParanoid" id="A0A2T3B9F3"/>
<keyword evidence="6" id="KW-0472">Membrane</keyword>
<keyword evidence="5" id="KW-0503">Monooxygenase</keyword>
<dbReference type="GeneID" id="36569630"/>
<evidence type="ECO:0000313" key="8">
    <source>
        <dbReference type="Proteomes" id="UP000241818"/>
    </source>
</evidence>
<keyword evidence="3 4" id="KW-0408">Iron</keyword>
<organism evidence="7 8">
    <name type="scientific">Amorphotheca resinae ATCC 22711</name>
    <dbReference type="NCBI Taxonomy" id="857342"/>
    <lineage>
        <taxon>Eukaryota</taxon>
        <taxon>Fungi</taxon>
        <taxon>Dikarya</taxon>
        <taxon>Ascomycota</taxon>
        <taxon>Pezizomycotina</taxon>
        <taxon>Leotiomycetes</taxon>
        <taxon>Helotiales</taxon>
        <taxon>Amorphothecaceae</taxon>
        <taxon>Amorphotheca</taxon>
    </lineage>
</organism>
<proteinExistence type="inferred from homology"/>
<dbReference type="GO" id="GO:0004497">
    <property type="term" value="F:monooxygenase activity"/>
    <property type="evidence" value="ECO:0007669"/>
    <property type="project" value="UniProtKB-KW"/>
</dbReference>
<dbReference type="InterPro" id="IPR036396">
    <property type="entry name" value="Cyt_P450_sf"/>
</dbReference>
<keyword evidence="2 4" id="KW-0479">Metal-binding</keyword>
<dbReference type="SUPFAM" id="SSF48264">
    <property type="entry name" value="Cytochrome P450"/>
    <property type="match status" value="1"/>
</dbReference>
<name>A0A2T3B9F3_AMORE</name>
<dbReference type="AlphaFoldDB" id="A0A2T3B9F3"/>
<dbReference type="GO" id="GO:0020037">
    <property type="term" value="F:heme binding"/>
    <property type="evidence" value="ECO:0007669"/>
    <property type="project" value="InterPro"/>
</dbReference>
<evidence type="ECO:0000256" key="1">
    <source>
        <dbReference type="ARBA" id="ARBA00001971"/>
    </source>
</evidence>
<dbReference type="Proteomes" id="UP000241818">
    <property type="component" value="Unassembled WGS sequence"/>
</dbReference>
<dbReference type="FunFam" id="1.10.630.10:FF:000113">
    <property type="entry name" value="Cytochrome P450 monooxygenase, putative"/>
    <property type="match status" value="1"/>
</dbReference>
<dbReference type="Gene3D" id="1.10.630.10">
    <property type="entry name" value="Cytochrome P450"/>
    <property type="match status" value="1"/>
</dbReference>
<dbReference type="GO" id="GO:0016705">
    <property type="term" value="F:oxidoreductase activity, acting on paired donors, with incorporation or reduction of molecular oxygen"/>
    <property type="evidence" value="ECO:0007669"/>
    <property type="project" value="InterPro"/>
</dbReference>
<dbReference type="GO" id="GO:0005506">
    <property type="term" value="F:iron ion binding"/>
    <property type="evidence" value="ECO:0007669"/>
    <property type="project" value="InterPro"/>
</dbReference>
<dbReference type="PANTHER" id="PTHR24305:SF85">
    <property type="entry name" value="P450, PUTATIVE (EUROFUNG)-RELATED"/>
    <property type="match status" value="1"/>
</dbReference>
<keyword evidence="8" id="KW-1185">Reference proteome</keyword>
<feature type="transmembrane region" description="Helical" evidence="6">
    <location>
        <begin position="12"/>
        <end position="34"/>
    </location>
</feature>
<keyword evidence="5" id="KW-0560">Oxidoreductase</keyword>
<protein>
    <recommendedName>
        <fullName evidence="9">Flavonoid 3',5'-hydroxylase</fullName>
    </recommendedName>
</protein>
<evidence type="ECO:0000256" key="3">
    <source>
        <dbReference type="ARBA" id="ARBA00023004"/>
    </source>
</evidence>
<evidence type="ECO:0000313" key="7">
    <source>
        <dbReference type="EMBL" id="PSS24952.1"/>
    </source>
</evidence>
<dbReference type="PROSITE" id="PS00086">
    <property type="entry name" value="CYTOCHROME_P450"/>
    <property type="match status" value="1"/>
</dbReference>
<dbReference type="InterPro" id="IPR001128">
    <property type="entry name" value="Cyt_P450"/>
</dbReference>
<dbReference type="STRING" id="857342.A0A2T3B9F3"/>
<dbReference type="PANTHER" id="PTHR24305">
    <property type="entry name" value="CYTOCHROME P450"/>
    <property type="match status" value="1"/>
</dbReference>
<dbReference type="Pfam" id="PF00067">
    <property type="entry name" value="p450"/>
    <property type="match status" value="1"/>
</dbReference>
<gene>
    <name evidence="7" type="ORF">M430DRAFT_114266</name>
</gene>
<evidence type="ECO:0008006" key="9">
    <source>
        <dbReference type="Google" id="ProtNLM"/>
    </source>
</evidence>
<accession>A0A2T3B9F3</accession>
<keyword evidence="6" id="KW-0812">Transmembrane</keyword>
<feature type="binding site" description="axial binding residue" evidence="4">
    <location>
        <position position="457"/>
    </location>
    <ligand>
        <name>heme</name>
        <dbReference type="ChEBI" id="CHEBI:30413"/>
    </ligand>
    <ligandPart>
        <name>Fe</name>
        <dbReference type="ChEBI" id="CHEBI:18248"/>
    </ligandPart>
</feature>
<dbReference type="RefSeq" id="XP_024723551.1">
    <property type="nucleotide sequence ID" value="XM_024861549.1"/>
</dbReference>
<keyword evidence="4 5" id="KW-0349">Heme</keyword>
<sequence>MTALLPALLSKFTFTNAALAIVAYILYSILYQIVYYRFFHPLSKFPGPFWASVTRLWVAYHNIKEDERFVEYDLHKKYGPIIRITPTLLLVSSATALPTIYHRQADKTKHYITGSFGETESLFNMQSWKTHAHFRKLMAGPYSFSNIKKMEPLIDASISEWIRKLDEDFAKPNRSFDFSPWAVFMAYDIISEVGFGAPFGFIKTGTDVGGLIQGFHDGLPAFGLMARLHPFTTWVKTTFLNKYLVASPEQDSGIGTLMRFRDKLLNQRVKDIENGTTGDRIDLLQTMLDARDDDGKPLDIEYVKAEVLLVLLAGADTTGTAFQALVHYVMNDEAVYAKMMAEVDAATRAGRLSAMPQYSEVVEHCPYYIACVKESMRLCPSAPNIFPRLSPKGGLVINGQFIPEGAEVTCNPWLVHRDEGIYGTDANEFRPERWMDAEKAKLFDKYSMTFGYGARTCLGKDIALMELYKGPLQFFRSFRPELLRGKKEGQFVVKGGVGFWKDMWLQIGRRALLV</sequence>
<dbReference type="EMBL" id="KZ679007">
    <property type="protein sequence ID" value="PSS24952.1"/>
    <property type="molecule type" value="Genomic_DNA"/>
</dbReference>